<evidence type="ECO:0000259" key="3">
    <source>
        <dbReference type="Pfam" id="PF14032"/>
    </source>
</evidence>
<feature type="region of interest" description="Disordered" evidence="1">
    <location>
        <begin position="89"/>
        <end position="138"/>
    </location>
</feature>
<feature type="compositionally biased region" description="Pro residues" evidence="1">
    <location>
        <begin position="39"/>
        <end position="55"/>
    </location>
</feature>
<dbReference type="EMBL" id="OY726395">
    <property type="protein sequence ID" value="CAJ1581742.1"/>
    <property type="molecule type" value="Genomic_DNA"/>
</dbReference>
<keyword evidence="2" id="KW-0812">Transmembrane</keyword>
<keyword evidence="2" id="KW-0472">Membrane</keyword>
<feature type="compositionally biased region" description="Acidic residues" evidence="1">
    <location>
        <begin position="123"/>
        <end position="135"/>
    </location>
</feature>
<accession>A0ABN9P157</accession>
<organism evidence="4 5">
    <name type="scientific">[Mycobacterium] wendilense</name>
    <dbReference type="NCBI Taxonomy" id="3064284"/>
    <lineage>
        <taxon>Bacteria</taxon>
        <taxon>Bacillati</taxon>
        <taxon>Actinomycetota</taxon>
        <taxon>Actinomycetes</taxon>
        <taxon>Mycobacteriales</taxon>
        <taxon>Mycobacteriaceae</taxon>
        <taxon>Mycolicibacter</taxon>
    </lineage>
</organism>
<feature type="compositionally biased region" description="Low complexity" evidence="1">
    <location>
        <begin position="1"/>
        <end position="13"/>
    </location>
</feature>
<keyword evidence="2" id="KW-1133">Transmembrane helix</keyword>
<feature type="region of interest" description="Disordered" evidence="1">
    <location>
        <begin position="1"/>
        <end position="59"/>
    </location>
</feature>
<gene>
    <name evidence="4" type="ORF">MU0050_001698</name>
</gene>
<feature type="compositionally biased region" description="Polar residues" evidence="1">
    <location>
        <begin position="91"/>
        <end position="101"/>
    </location>
</feature>
<dbReference type="Gene3D" id="3.40.1000.70">
    <property type="entry name" value="PknH-like extracellular domain"/>
    <property type="match status" value="1"/>
</dbReference>
<reference evidence="4 5" key="1">
    <citation type="submission" date="2023-08" db="EMBL/GenBank/DDBJ databases">
        <authorList>
            <person name="Folkvardsen B D."/>
            <person name="Norman A."/>
        </authorList>
    </citation>
    <scope>NUCLEOTIDE SEQUENCE [LARGE SCALE GENOMIC DNA]</scope>
    <source>
        <strain evidence="4 5">Mu0050</strain>
    </source>
</reference>
<keyword evidence="5" id="KW-1185">Reference proteome</keyword>
<evidence type="ECO:0000256" key="1">
    <source>
        <dbReference type="SAM" id="MobiDB-lite"/>
    </source>
</evidence>
<proteinExistence type="predicted"/>
<dbReference type="InterPro" id="IPR026954">
    <property type="entry name" value="PknH-like_Extracell"/>
</dbReference>
<feature type="domain" description="PknH-like extracellular" evidence="3">
    <location>
        <begin position="141"/>
        <end position="318"/>
    </location>
</feature>
<dbReference type="InterPro" id="IPR038232">
    <property type="entry name" value="PknH-like_Extracell_sf"/>
</dbReference>
<evidence type="ECO:0000313" key="5">
    <source>
        <dbReference type="Proteomes" id="UP001190466"/>
    </source>
</evidence>
<evidence type="ECO:0000313" key="4">
    <source>
        <dbReference type="EMBL" id="CAJ1581742.1"/>
    </source>
</evidence>
<dbReference type="RefSeq" id="WP_316515995.1">
    <property type="nucleotide sequence ID" value="NZ_OY726395.1"/>
</dbReference>
<feature type="transmembrane region" description="Helical" evidence="2">
    <location>
        <begin position="67"/>
        <end position="86"/>
    </location>
</feature>
<protein>
    <submittedName>
        <fullName evidence="4">Sensor domain-containing protein</fullName>
    </submittedName>
</protein>
<dbReference type="Pfam" id="PF14032">
    <property type="entry name" value="PknH_C"/>
    <property type="match status" value="1"/>
</dbReference>
<dbReference type="Proteomes" id="UP001190466">
    <property type="component" value="Chromosome"/>
</dbReference>
<evidence type="ECO:0000256" key="2">
    <source>
        <dbReference type="SAM" id="Phobius"/>
    </source>
</evidence>
<name>A0ABN9P157_9MYCO</name>
<sequence length="322" mass="33547">MGSGDRPPGGTDDPSGDDEKTVWIPPNRPEPAQSQWNPAPAPSPGTSAPYPPNQWQPPTGNRGQWKWIALAAVAVLAIVGSVVVIARSGSDGASTATPGPTASSADAEPAADESGDAPHSDATDSDPDSDPETEPEPTGLDALKRYLLTPAEVQDVLGEPVRAVADGTEPIVQTTDHPDCGGALLMPTTYGLDGAGHTDVVTQLLQNPDAQGAIRVLQWVIGFRDGPAAAAYLANENHRWDRCRFKTVSLTEDGQTSQWSMGVPQYTGSQLSMLVHQRGAGEWWCQQAGVARGTVVVGAQVCSAAVPSAMKLTGKMAMKVSG</sequence>